<organism evidence="5 6">
    <name type="scientific">Flavobacterium reichenbachii</name>
    <dbReference type="NCBI Taxonomy" id="362418"/>
    <lineage>
        <taxon>Bacteria</taxon>
        <taxon>Pseudomonadati</taxon>
        <taxon>Bacteroidota</taxon>
        <taxon>Flavobacteriia</taxon>
        <taxon>Flavobacteriales</taxon>
        <taxon>Flavobacteriaceae</taxon>
        <taxon>Flavobacterium</taxon>
    </lineage>
</organism>
<comment type="caution">
    <text evidence="5">The sequence shown here is derived from an EMBL/GenBank/DDBJ whole genome shotgun (WGS) entry which is preliminary data.</text>
</comment>
<dbReference type="eggNOG" id="COG3316">
    <property type="taxonomic scope" value="Bacteria"/>
</dbReference>
<dbReference type="OrthoDB" id="1376408at2"/>
<feature type="domain" description="DDE" evidence="4">
    <location>
        <begin position="70"/>
        <end position="203"/>
    </location>
</feature>
<keyword evidence="6" id="KW-1185">Reference proteome</keyword>
<sequence>MNTKGHCYPKAIILQAVYFKLRFTLSYRDIEEIMKMRGIAVDHATIQRWVFKFTPMVESQMKKRKIRVGTSWRMDETYIKVKGIWCYLYRAVDKCGNTVDFLLTRSRQRMSAQSFLIKAIKNNYRPTVVNIDKSGSNTSAIRVYNKRSFSNIKIRQCKYLNNIVEQDHRFIKWRIENGLGFKSFASARRTLAGIEVVHMLRKNQMLNPGTTMFKSFCKLAA</sequence>
<dbReference type="GO" id="GO:0006310">
    <property type="term" value="P:DNA recombination"/>
    <property type="evidence" value="ECO:0007669"/>
    <property type="project" value="UniProtKB-KW"/>
</dbReference>
<dbReference type="GO" id="GO:0032196">
    <property type="term" value="P:transposition"/>
    <property type="evidence" value="ECO:0007669"/>
    <property type="project" value="UniProtKB-KW"/>
</dbReference>
<evidence type="ECO:0000259" key="4">
    <source>
        <dbReference type="Pfam" id="PF13610"/>
    </source>
</evidence>
<dbReference type="RefSeq" id="WP_035689544.1">
    <property type="nucleotide sequence ID" value="NZ_JPRL01000003.1"/>
</dbReference>
<dbReference type="Pfam" id="PF13610">
    <property type="entry name" value="DDE_Tnp_IS240"/>
    <property type="match status" value="1"/>
</dbReference>
<proteinExistence type="predicted"/>
<gene>
    <name evidence="5" type="ORF">IW19_22170</name>
</gene>
<protein>
    <submittedName>
        <fullName evidence="5">Transposase</fullName>
    </submittedName>
</protein>
<dbReference type="Proteomes" id="UP000028715">
    <property type="component" value="Unassembled WGS sequence"/>
</dbReference>
<evidence type="ECO:0000256" key="3">
    <source>
        <dbReference type="ARBA" id="ARBA00023172"/>
    </source>
</evidence>
<accession>A0A085ZEK7</accession>
<reference evidence="5 6" key="1">
    <citation type="submission" date="2014-07" db="EMBL/GenBank/DDBJ databases">
        <title>Genome of Flavobacterium reichenbachii LMG 25512.</title>
        <authorList>
            <person name="Stropko S.J."/>
            <person name="Pipes S.E."/>
            <person name="Newman J.D."/>
        </authorList>
    </citation>
    <scope>NUCLEOTIDE SEQUENCE [LARGE SCALE GENOMIC DNA]</scope>
    <source>
        <strain evidence="5 6">LMG 25512</strain>
    </source>
</reference>
<dbReference type="InterPro" id="IPR032874">
    <property type="entry name" value="DDE_dom"/>
</dbReference>
<name>A0A085ZEK7_9FLAO</name>
<keyword evidence="1" id="KW-0815">Transposition</keyword>
<dbReference type="InterPro" id="IPR052183">
    <property type="entry name" value="IS_Transposase"/>
</dbReference>
<dbReference type="PANTHER" id="PTHR35528:SF3">
    <property type="entry name" value="BLL1675 PROTEIN"/>
    <property type="match status" value="1"/>
</dbReference>
<keyword evidence="2" id="KW-0238">DNA-binding</keyword>
<dbReference type="GO" id="GO:0003677">
    <property type="term" value="F:DNA binding"/>
    <property type="evidence" value="ECO:0007669"/>
    <property type="project" value="UniProtKB-KW"/>
</dbReference>
<evidence type="ECO:0000256" key="2">
    <source>
        <dbReference type="ARBA" id="ARBA00023125"/>
    </source>
</evidence>
<evidence type="ECO:0000313" key="5">
    <source>
        <dbReference type="EMBL" id="KFF02871.1"/>
    </source>
</evidence>
<evidence type="ECO:0000313" key="6">
    <source>
        <dbReference type="Proteomes" id="UP000028715"/>
    </source>
</evidence>
<dbReference type="AlphaFoldDB" id="A0A085ZEK7"/>
<evidence type="ECO:0000256" key="1">
    <source>
        <dbReference type="ARBA" id="ARBA00022578"/>
    </source>
</evidence>
<dbReference type="EMBL" id="JPRL01000003">
    <property type="protein sequence ID" value="KFF02871.1"/>
    <property type="molecule type" value="Genomic_DNA"/>
</dbReference>
<dbReference type="InterPro" id="IPR047930">
    <property type="entry name" value="Transpos_IS6"/>
</dbReference>
<dbReference type="NCBIfam" id="NF033587">
    <property type="entry name" value="transpos_IS6"/>
    <property type="match status" value="1"/>
</dbReference>
<dbReference type="PANTHER" id="PTHR35528">
    <property type="entry name" value="BLL1675 PROTEIN"/>
    <property type="match status" value="1"/>
</dbReference>
<keyword evidence="3" id="KW-0233">DNA recombination</keyword>